<comment type="caution">
    <text evidence="4">The sequence shown here is derived from an EMBL/GenBank/DDBJ whole genome shotgun (WGS) entry which is preliminary data.</text>
</comment>
<dbReference type="STRING" id="1385519.N801_12185"/>
<dbReference type="eggNOG" id="COG1641">
    <property type="taxonomic scope" value="Bacteria"/>
</dbReference>
<dbReference type="Gene3D" id="3.30.70.1380">
    <property type="entry name" value="Transcriptional regulatory protein pf0864 domain like"/>
    <property type="match status" value="1"/>
</dbReference>
<keyword evidence="1 2" id="KW-0533">Nickel</keyword>
<evidence type="ECO:0000313" key="4">
    <source>
        <dbReference type="EMBL" id="KGN40784.1"/>
    </source>
</evidence>
<dbReference type="RefSeq" id="WP_035937963.1">
    <property type="nucleotide sequence ID" value="NZ_AVPL01000031.1"/>
</dbReference>
<name>A0A0A0JVR5_9MICO</name>
<dbReference type="Pfam" id="PF01969">
    <property type="entry name" value="Ni_insertion"/>
    <property type="match status" value="1"/>
</dbReference>
<dbReference type="NCBIfam" id="TIGR00299">
    <property type="entry name" value="nickel pincer cofactor biosynthesis protein LarC"/>
    <property type="match status" value="1"/>
</dbReference>
<dbReference type="GO" id="GO:0051604">
    <property type="term" value="P:protein maturation"/>
    <property type="evidence" value="ECO:0007669"/>
    <property type="project" value="UniProtKB-UniRule"/>
</dbReference>
<reference evidence="4 5" key="1">
    <citation type="submission" date="2013-08" db="EMBL/GenBank/DDBJ databases">
        <title>The genome sequence of Knoellia aerolata.</title>
        <authorList>
            <person name="Zhu W."/>
            <person name="Wang G."/>
        </authorList>
    </citation>
    <scope>NUCLEOTIDE SEQUENCE [LARGE SCALE GENOMIC DNA]</scope>
    <source>
        <strain evidence="4 5">DSM 18566</strain>
    </source>
</reference>
<dbReference type="PANTHER" id="PTHR36566">
    <property type="entry name" value="NICKEL INSERTION PROTEIN-RELATED"/>
    <property type="match status" value="1"/>
</dbReference>
<evidence type="ECO:0000256" key="3">
    <source>
        <dbReference type="SAM" id="MobiDB-lite"/>
    </source>
</evidence>
<accession>A0A0A0JVR5</accession>
<dbReference type="Proteomes" id="UP000030013">
    <property type="component" value="Unassembled WGS sequence"/>
</dbReference>
<dbReference type="OrthoDB" id="9765625at2"/>
<gene>
    <name evidence="2" type="primary">larC</name>
    <name evidence="4" type="ORF">N801_12185</name>
</gene>
<comment type="function">
    <text evidence="2">Involved in the biosynthesis of a nickel-pincer cofactor ((SCS)Ni(II) pincer complex). Binds Ni(2+), and functions in nickel delivery to pyridinium-3,5-bisthiocarboxylic acid mononucleotide (P2TMN), to form the mature cofactor. Is thus probably required for the activation of nickel-pincer cofactor-dependent enzymes.</text>
</comment>
<proteinExistence type="inferred from homology"/>
<dbReference type="Gene3D" id="3.10.20.300">
    <property type="entry name" value="mk0293 like domain"/>
    <property type="match status" value="1"/>
</dbReference>
<dbReference type="EMBL" id="AVPL01000031">
    <property type="protein sequence ID" value="KGN40784.1"/>
    <property type="molecule type" value="Genomic_DNA"/>
</dbReference>
<dbReference type="InterPro" id="IPR002822">
    <property type="entry name" value="Ni_insertion"/>
</dbReference>
<comment type="similarity">
    <text evidence="2">Belongs to the LarC family.</text>
</comment>
<organism evidence="4 5">
    <name type="scientific">Knoellia aerolata DSM 18566</name>
    <dbReference type="NCBI Taxonomy" id="1385519"/>
    <lineage>
        <taxon>Bacteria</taxon>
        <taxon>Bacillati</taxon>
        <taxon>Actinomycetota</taxon>
        <taxon>Actinomycetes</taxon>
        <taxon>Micrococcales</taxon>
        <taxon>Intrasporangiaceae</taxon>
        <taxon>Knoellia</taxon>
    </lineage>
</organism>
<keyword evidence="5" id="KW-1185">Reference proteome</keyword>
<dbReference type="PANTHER" id="PTHR36566:SF1">
    <property type="entry name" value="PYRIDINIUM-3,5-BISTHIOCARBOXYLIC ACID MONONUCLEOTIDE NICKEL INSERTION PROTEIN"/>
    <property type="match status" value="1"/>
</dbReference>
<dbReference type="GO" id="GO:0016829">
    <property type="term" value="F:lyase activity"/>
    <property type="evidence" value="ECO:0007669"/>
    <property type="project" value="UniProtKB-UniRule"/>
</dbReference>
<keyword evidence="2" id="KW-0456">Lyase</keyword>
<dbReference type="EC" id="4.99.1.12" evidence="2"/>
<evidence type="ECO:0000313" key="5">
    <source>
        <dbReference type="Proteomes" id="UP000030013"/>
    </source>
</evidence>
<dbReference type="HAMAP" id="MF_01074">
    <property type="entry name" value="LarC"/>
    <property type="match status" value="1"/>
</dbReference>
<evidence type="ECO:0000256" key="2">
    <source>
        <dbReference type="HAMAP-Rule" id="MF_01074"/>
    </source>
</evidence>
<sequence length="416" mass="42506">MTTHLWIDAGAGVAGDMLLGALVDAGAPLGGIQAAVDAVLPATVRLVATDATRAGLRACKVDVEVLATDQSDRRWSDIRGLLDSAPISEEVRTTALGVFALLARAEAHVHGVEVAEVHFHEVGAWDSIADVVGVAAAVHLLGITSVSAGPVALGSGTARTSHGVVGVPAPATLELATGWDVAPVGEGELTTPTGMALVRGLTDSCEGLPAMRITASGTGAGTRDVDGRANVTRVVIGELDAAGEVDLSGPTPQPLWVLEANVDDLDPRLWPGVLESLMAAGAADAWLTPILMKKGRPAHTVSVLCDGAHRAALREVVLTHTTTLGVREHSVDRVSLGRTWQSVTVRDEQVRVKVSLDADGNIVHATPEFEDVRAAAAATGAPARVVLAEATAAAHAARTGTGPTSTPATPEAPTLP</sequence>
<evidence type="ECO:0000256" key="1">
    <source>
        <dbReference type="ARBA" id="ARBA00022596"/>
    </source>
</evidence>
<comment type="catalytic activity">
    <reaction evidence="2">
        <text>Ni(II)-pyridinium-3,5-bisthiocarboxylate mononucleotide = pyridinium-3,5-bisthiocarboxylate mononucleotide + Ni(2+)</text>
        <dbReference type="Rhea" id="RHEA:54784"/>
        <dbReference type="ChEBI" id="CHEBI:49786"/>
        <dbReference type="ChEBI" id="CHEBI:137372"/>
        <dbReference type="ChEBI" id="CHEBI:137373"/>
        <dbReference type="EC" id="4.99.1.12"/>
    </reaction>
</comment>
<protein>
    <recommendedName>
        <fullName evidence="2">Pyridinium-3,5-bisthiocarboxylic acid mononucleotide nickel insertion protein</fullName>
        <shortName evidence="2">P2TMN nickel insertion protein</shortName>
        <ecNumber evidence="2">4.99.1.12</ecNumber>
    </recommendedName>
    <alternativeName>
        <fullName evidence="2">Nickel-pincer cofactor biosynthesis protein LarC</fullName>
    </alternativeName>
</protein>
<dbReference type="AlphaFoldDB" id="A0A0A0JVR5"/>
<dbReference type="GO" id="GO:0016151">
    <property type="term" value="F:nickel cation binding"/>
    <property type="evidence" value="ECO:0007669"/>
    <property type="project" value="UniProtKB-UniRule"/>
</dbReference>
<feature type="region of interest" description="Disordered" evidence="3">
    <location>
        <begin position="394"/>
        <end position="416"/>
    </location>
</feature>